<keyword evidence="3" id="KW-1185">Reference proteome</keyword>
<keyword evidence="1" id="KW-0472">Membrane</keyword>
<feature type="transmembrane region" description="Helical" evidence="1">
    <location>
        <begin position="32"/>
        <end position="51"/>
    </location>
</feature>
<gene>
    <name evidence="2" type="ORF">ACFQ0S_08565</name>
</gene>
<evidence type="ECO:0000313" key="3">
    <source>
        <dbReference type="Proteomes" id="UP001597051"/>
    </source>
</evidence>
<feature type="transmembrane region" description="Helical" evidence="1">
    <location>
        <begin position="7"/>
        <end position="26"/>
    </location>
</feature>
<proteinExistence type="predicted"/>
<evidence type="ECO:0008006" key="4">
    <source>
        <dbReference type="Google" id="ProtNLM"/>
    </source>
</evidence>
<comment type="caution">
    <text evidence="2">The sequence shown here is derived from an EMBL/GenBank/DDBJ whole genome shotgun (WGS) entry which is preliminary data.</text>
</comment>
<keyword evidence="1" id="KW-1133">Transmembrane helix</keyword>
<reference evidence="3" key="1">
    <citation type="journal article" date="2019" name="Int. J. Syst. Evol. Microbiol.">
        <title>The Global Catalogue of Microorganisms (GCM) 10K type strain sequencing project: providing services to taxonomists for standard genome sequencing and annotation.</title>
        <authorList>
            <consortium name="The Broad Institute Genomics Platform"/>
            <consortium name="The Broad Institute Genome Sequencing Center for Infectious Disease"/>
            <person name="Wu L."/>
            <person name="Ma J."/>
        </authorList>
    </citation>
    <scope>NUCLEOTIDE SEQUENCE [LARGE SCALE GENOMIC DNA]</scope>
    <source>
        <strain evidence="3">CECT 7649</strain>
    </source>
</reference>
<accession>A0ABW3J255</accession>
<evidence type="ECO:0000256" key="1">
    <source>
        <dbReference type="SAM" id="Phobius"/>
    </source>
</evidence>
<evidence type="ECO:0000313" key="2">
    <source>
        <dbReference type="EMBL" id="MFD0984522.1"/>
    </source>
</evidence>
<name>A0ABW3J255_9FLAO</name>
<dbReference type="Proteomes" id="UP001597051">
    <property type="component" value="Unassembled WGS sequence"/>
</dbReference>
<protein>
    <recommendedName>
        <fullName evidence="4">Gliding motility protein GldL</fullName>
    </recommendedName>
</protein>
<organism evidence="2 3">
    <name type="scientific">Flavobacterium myungsuense</name>
    <dbReference type="NCBI Taxonomy" id="651823"/>
    <lineage>
        <taxon>Bacteria</taxon>
        <taxon>Pseudomonadati</taxon>
        <taxon>Bacteroidota</taxon>
        <taxon>Flavobacteriia</taxon>
        <taxon>Flavobacteriales</taxon>
        <taxon>Flavobacteriaceae</taxon>
        <taxon>Flavobacterium</taxon>
    </lineage>
</organism>
<dbReference type="EMBL" id="JBHTIZ010000023">
    <property type="protein sequence ID" value="MFD0984522.1"/>
    <property type="molecule type" value="Genomic_DNA"/>
</dbReference>
<sequence length="65" mass="7233">MKNTKILILFLIGTVFVSLGVVLKVLDYSFNSLFLIVGMTFNAVAGFLLILKMIRKNDSGSFMDN</sequence>
<keyword evidence="1" id="KW-0812">Transmembrane</keyword>
<dbReference type="RefSeq" id="WP_379756184.1">
    <property type="nucleotide sequence ID" value="NZ_JBHSYB010000024.1"/>
</dbReference>